<dbReference type="InterPro" id="IPR007069">
    <property type="entry name" value="Transposase_32"/>
</dbReference>
<dbReference type="STRING" id="1307763.L21SP4_00584"/>
<evidence type="ECO:0000313" key="4">
    <source>
        <dbReference type="Proteomes" id="UP000035268"/>
    </source>
</evidence>
<dbReference type="Pfam" id="PF14319">
    <property type="entry name" value="Zn_Tnp_IS91"/>
    <property type="match status" value="1"/>
</dbReference>
<evidence type="ECO:0000313" key="3">
    <source>
        <dbReference type="EMBL" id="AKJ63854.1"/>
    </source>
</evidence>
<dbReference type="Proteomes" id="UP000035268">
    <property type="component" value="Chromosome"/>
</dbReference>
<feature type="domain" description="Transposase zinc-binding" evidence="2">
    <location>
        <begin position="31"/>
        <end position="105"/>
    </location>
</feature>
<reference evidence="4" key="1">
    <citation type="submission" date="2015-02" db="EMBL/GenBank/DDBJ databases">
        <title>Description and complete genome sequence of the first cultured representative of the subdivision 5 of the Verrucomicrobia phylum.</title>
        <authorList>
            <person name="Spring S."/>
            <person name="Bunk B."/>
            <person name="Sproer C."/>
            <person name="Klenk H.-P."/>
        </authorList>
    </citation>
    <scope>NUCLEOTIDE SEQUENCE [LARGE SCALE GENOMIC DNA]</scope>
    <source>
        <strain evidence="4">L21-Fru-AB</strain>
    </source>
</reference>
<dbReference type="Pfam" id="PF04986">
    <property type="entry name" value="Y2_Tnp"/>
    <property type="match status" value="1"/>
</dbReference>
<reference evidence="3 4" key="2">
    <citation type="journal article" date="2016" name="ISME J.">
        <title>Characterization of the first cultured representative of Verrucomicrobia subdivision 5 indicates the proposal of a novel phylum.</title>
        <authorList>
            <person name="Spring S."/>
            <person name="Bunk B."/>
            <person name="Sproer C."/>
            <person name="Schumann P."/>
            <person name="Rohde M."/>
            <person name="Tindall B.J."/>
            <person name="Klenk H.P."/>
        </authorList>
    </citation>
    <scope>NUCLEOTIDE SEQUENCE [LARGE SCALE GENOMIC DNA]</scope>
    <source>
        <strain evidence="3 4">L21-Fru-AB</strain>
    </source>
</reference>
<name>A0A0G3EI94_9BACT</name>
<dbReference type="PANTHER" id="PTHR37023">
    <property type="entry name" value="TRANSPOSASE"/>
    <property type="match status" value="1"/>
</dbReference>
<sequence>MVDQVYRPRRPKASPLWQCLSGHFDAFLELYEEQYQPRYGFLRPIIPEVVNKFLDCGDLERGFARVRCDDCKHEYLLAFSCKGRWFCPSCHLPAPKRLRQAGQKKVQLFGALVTETILFPVPHRHFTFALPKMLRIYFRHDRDLLKDLCRIAHECLLEYLRTTLNLTEGLPGIVMAIHTFGEYLDFHPHLHALVADGLFVRSGLFYVLPDVSLKPLEELFRARVITFLVDKGLLPPERANMLRGWVHSGFNVHRSRRVQPDEREDLERLAQYIIRNPFAVEKMQVAEPNPSNPDLSACGHAQADGSIIYRSGLNPKIQRNFEVFSPCDFIAAITQHIPDKSFQLVRYYGWYSNKMRGQRNKQAAEEAKAPGQAVQIIDVSDHKPRRIPSPKWRELIKKVWEADPLLCPKCQKEMRIVSLIDDRAVIERILRHLGLWEQGVRVLPARAPPEVADRVIEPCFDDPFPDYDTEPVMMYANG</sequence>
<dbReference type="GO" id="GO:0006313">
    <property type="term" value="P:DNA transposition"/>
    <property type="evidence" value="ECO:0007669"/>
    <property type="project" value="InterPro"/>
</dbReference>
<organism evidence="3 4">
    <name type="scientific">Kiritimatiella glycovorans</name>
    <dbReference type="NCBI Taxonomy" id="1307763"/>
    <lineage>
        <taxon>Bacteria</taxon>
        <taxon>Pseudomonadati</taxon>
        <taxon>Kiritimatiellota</taxon>
        <taxon>Kiritimatiellia</taxon>
        <taxon>Kiritimatiellales</taxon>
        <taxon>Kiritimatiellaceae</taxon>
        <taxon>Kiritimatiella</taxon>
    </lineage>
</organism>
<protein>
    <submittedName>
        <fullName evidence="3">Transposase</fullName>
    </submittedName>
</protein>
<evidence type="ECO:0000259" key="2">
    <source>
        <dbReference type="Pfam" id="PF14319"/>
    </source>
</evidence>
<dbReference type="KEGG" id="vbl:L21SP4_00584"/>
<keyword evidence="4" id="KW-1185">Reference proteome</keyword>
<dbReference type="PATRIC" id="fig|1609981.3.peg.606"/>
<dbReference type="GO" id="GO:0003677">
    <property type="term" value="F:DNA binding"/>
    <property type="evidence" value="ECO:0007669"/>
    <property type="project" value="InterPro"/>
</dbReference>
<dbReference type="RefSeq" id="WP_144413729.1">
    <property type="nucleotide sequence ID" value="NZ_CP010904.1"/>
</dbReference>
<accession>A0A0G3EI94</accession>
<proteinExistence type="predicted"/>
<feature type="domain" description="Transposase IS801/IS1294" evidence="1">
    <location>
        <begin position="172"/>
        <end position="354"/>
    </location>
</feature>
<dbReference type="AlphaFoldDB" id="A0A0G3EI94"/>
<evidence type="ECO:0000259" key="1">
    <source>
        <dbReference type="Pfam" id="PF04986"/>
    </source>
</evidence>
<dbReference type="PANTHER" id="PTHR37023:SF1">
    <property type="entry name" value="ISSOD25 TRANSPOSASE TNPA_ISSOD25"/>
    <property type="match status" value="1"/>
</dbReference>
<dbReference type="EMBL" id="CP010904">
    <property type="protein sequence ID" value="AKJ63854.1"/>
    <property type="molecule type" value="Genomic_DNA"/>
</dbReference>
<dbReference type="OrthoDB" id="5523150at2"/>
<gene>
    <name evidence="3" type="ORF">L21SP4_00584</name>
</gene>
<dbReference type="GO" id="GO:0004803">
    <property type="term" value="F:transposase activity"/>
    <property type="evidence" value="ECO:0007669"/>
    <property type="project" value="InterPro"/>
</dbReference>
<dbReference type="InterPro" id="IPR026889">
    <property type="entry name" value="Zn_Tnp"/>
</dbReference>